<protein>
    <recommendedName>
        <fullName evidence="4">Lipoprotein</fullName>
    </recommendedName>
</protein>
<sequence>MKKFVFLLVTACFFMSCNFTEEITFNEDGSGEFVMTYDLSEVMTKMKEMGMDNSKEDKEPQKMDSILYFKDLLREKADSISTLPKEEQERLKSLEALVMKMRMDEETGVFDLGIGSSFNSLEELPEVLAKLDEAKKINSKDSPQFSKMDDSAISRATENALEMVDFKFDGKIFSRQLTKNIERSEEDLKALNEEMSQMGEAKDMFQTMSYTLVYKFPKAIKSVSNKNAEISKDGKTVKLKMNLIDMVKSPELMNLDVVLED</sequence>
<reference evidence="2 3" key="1">
    <citation type="submission" date="2018-09" db="EMBL/GenBank/DDBJ databases">
        <title>Genomic Encyclopedia of Archaeal and Bacterial Type Strains, Phase II (KMG-II): from individual species to whole genera.</title>
        <authorList>
            <person name="Goeker M."/>
        </authorList>
    </citation>
    <scope>NUCLEOTIDE SEQUENCE [LARGE SCALE GENOMIC DNA]</scope>
    <source>
        <strain evidence="2 3">DSM 26283</strain>
    </source>
</reference>
<dbReference type="OrthoDB" id="978531at2"/>
<comment type="caution">
    <text evidence="2">The sequence shown here is derived from an EMBL/GenBank/DDBJ whole genome shotgun (WGS) entry which is preliminary data.</text>
</comment>
<name>A0A420DFX9_9FLAO</name>
<accession>A0A420DFX9</accession>
<dbReference type="EMBL" id="RAQJ01000005">
    <property type="protein sequence ID" value="RKE92015.1"/>
    <property type="molecule type" value="Genomic_DNA"/>
</dbReference>
<feature type="coiled-coil region" evidence="1">
    <location>
        <begin position="174"/>
        <end position="201"/>
    </location>
</feature>
<gene>
    <name evidence="2" type="ORF">BXY80_2447</name>
</gene>
<dbReference type="AlphaFoldDB" id="A0A420DFX9"/>
<proteinExistence type="predicted"/>
<evidence type="ECO:0000313" key="3">
    <source>
        <dbReference type="Proteomes" id="UP000284892"/>
    </source>
</evidence>
<evidence type="ECO:0000256" key="1">
    <source>
        <dbReference type="SAM" id="Coils"/>
    </source>
</evidence>
<dbReference type="RefSeq" id="WP_120202284.1">
    <property type="nucleotide sequence ID" value="NZ_RAQJ01000005.1"/>
</dbReference>
<dbReference type="PROSITE" id="PS51257">
    <property type="entry name" value="PROKAR_LIPOPROTEIN"/>
    <property type="match status" value="1"/>
</dbReference>
<organism evidence="2 3">
    <name type="scientific">Ichthyenterobacterium magnum</name>
    <dbReference type="NCBI Taxonomy" id="1230530"/>
    <lineage>
        <taxon>Bacteria</taxon>
        <taxon>Pseudomonadati</taxon>
        <taxon>Bacteroidota</taxon>
        <taxon>Flavobacteriia</taxon>
        <taxon>Flavobacteriales</taxon>
        <taxon>Flavobacteriaceae</taxon>
        <taxon>Ichthyenterobacterium</taxon>
    </lineage>
</organism>
<evidence type="ECO:0000313" key="2">
    <source>
        <dbReference type="EMBL" id="RKE92015.1"/>
    </source>
</evidence>
<dbReference type="Proteomes" id="UP000284892">
    <property type="component" value="Unassembled WGS sequence"/>
</dbReference>
<keyword evidence="3" id="KW-1185">Reference proteome</keyword>
<evidence type="ECO:0008006" key="4">
    <source>
        <dbReference type="Google" id="ProtNLM"/>
    </source>
</evidence>
<keyword evidence="1" id="KW-0175">Coiled coil</keyword>